<dbReference type="PROSITE" id="PS50066">
    <property type="entry name" value="MADS_BOX_2"/>
    <property type="match status" value="1"/>
</dbReference>
<name>A0AAV1QTX3_9ROSI</name>
<keyword evidence="4" id="KW-0804">Transcription</keyword>
<dbReference type="EMBL" id="CAWUPB010000850">
    <property type="protein sequence ID" value="CAK7325227.1"/>
    <property type="molecule type" value="Genomic_DNA"/>
</dbReference>
<dbReference type="Gene3D" id="3.40.1810.10">
    <property type="entry name" value="Transcription factor, MADS-box"/>
    <property type="match status" value="1"/>
</dbReference>
<dbReference type="GO" id="GO:0003677">
    <property type="term" value="F:DNA binding"/>
    <property type="evidence" value="ECO:0007669"/>
    <property type="project" value="UniProtKB-KW"/>
</dbReference>
<evidence type="ECO:0000259" key="6">
    <source>
        <dbReference type="PROSITE" id="PS50066"/>
    </source>
</evidence>
<organism evidence="7 8">
    <name type="scientific">Dovyalis caffra</name>
    <dbReference type="NCBI Taxonomy" id="77055"/>
    <lineage>
        <taxon>Eukaryota</taxon>
        <taxon>Viridiplantae</taxon>
        <taxon>Streptophyta</taxon>
        <taxon>Embryophyta</taxon>
        <taxon>Tracheophyta</taxon>
        <taxon>Spermatophyta</taxon>
        <taxon>Magnoliopsida</taxon>
        <taxon>eudicotyledons</taxon>
        <taxon>Gunneridae</taxon>
        <taxon>Pentapetalae</taxon>
        <taxon>rosids</taxon>
        <taxon>fabids</taxon>
        <taxon>Malpighiales</taxon>
        <taxon>Salicaceae</taxon>
        <taxon>Flacourtieae</taxon>
        <taxon>Dovyalis</taxon>
    </lineage>
</organism>
<dbReference type="GO" id="GO:0005634">
    <property type="term" value="C:nucleus"/>
    <property type="evidence" value="ECO:0007669"/>
    <property type="project" value="UniProtKB-SubCell"/>
</dbReference>
<dbReference type="Pfam" id="PF00319">
    <property type="entry name" value="SRF-TF"/>
    <property type="match status" value="1"/>
</dbReference>
<evidence type="ECO:0000256" key="3">
    <source>
        <dbReference type="ARBA" id="ARBA00023125"/>
    </source>
</evidence>
<dbReference type="SUPFAM" id="SSF55455">
    <property type="entry name" value="SRF-like"/>
    <property type="match status" value="1"/>
</dbReference>
<keyword evidence="5" id="KW-0539">Nucleus</keyword>
<keyword evidence="3" id="KW-0238">DNA-binding</keyword>
<keyword evidence="2" id="KW-0805">Transcription regulation</keyword>
<dbReference type="AlphaFoldDB" id="A0AAV1QTX3"/>
<evidence type="ECO:0000313" key="8">
    <source>
        <dbReference type="Proteomes" id="UP001314170"/>
    </source>
</evidence>
<evidence type="ECO:0000256" key="2">
    <source>
        <dbReference type="ARBA" id="ARBA00023015"/>
    </source>
</evidence>
<gene>
    <name evidence="7" type="ORF">DCAF_LOCUS2899</name>
</gene>
<dbReference type="InterPro" id="IPR002100">
    <property type="entry name" value="TF_MADSbox"/>
</dbReference>
<evidence type="ECO:0000256" key="1">
    <source>
        <dbReference type="ARBA" id="ARBA00004123"/>
    </source>
</evidence>
<evidence type="ECO:0000256" key="5">
    <source>
        <dbReference type="ARBA" id="ARBA00023242"/>
    </source>
</evidence>
<comment type="subcellular location">
    <subcellularLocation>
        <location evidence="1">Nucleus</location>
    </subcellularLocation>
</comment>
<accession>A0AAV1QTX3</accession>
<reference evidence="7 8" key="1">
    <citation type="submission" date="2024-01" db="EMBL/GenBank/DDBJ databases">
        <authorList>
            <person name="Waweru B."/>
        </authorList>
    </citation>
    <scope>NUCLEOTIDE SEQUENCE [LARGE SCALE GENOMIC DNA]</scope>
</reference>
<dbReference type="Proteomes" id="UP001314170">
    <property type="component" value="Unassembled WGS sequence"/>
</dbReference>
<sequence>MTPHQKIKSFEDRKKTLKKKASELATLCGVPVCLVCVNPDGTTETWPEEKERVVKVLMDYKGNQITVKDESKVGEKGKEKVADKAPRVFETWDSRFEYLPEEALMDVLEILDRQLKVVDEVVGKGQTRKKRKVMQDKVKSIIVHGADGDGSREVGLVTRNLLGLVSLNQTNSSNSDVEIPDLELRL</sequence>
<dbReference type="GO" id="GO:0046983">
    <property type="term" value="F:protein dimerization activity"/>
    <property type="evidence" value="ECO:0007669"/>
    <property type="project" value="InterPro"/>
</dbReference>
<protein>
    <recommendedName>
        <fullName evidence="6">MADS-box domain-containing protein</fullName>
    </recommendedName>
</protein>
<evidence type="ECO:0000256" key="4">
    <source>
        <dbReference type="ARBA" id="ARBA00023163"/>
    </source>
</evidence>
<evidence type="ECO:0000313" key="7">
    <source>
        <dbReference type="EMBL" id="CAK7325227.1"/>
    </source>
</evidence>
<dbReference type="InterPro" id="IPR036879">
    <property type="entry name" value="TF_MADSbox_sf"/>
</dbReference>
<keyword evidence="8" id="KW-1185">Reference proteome</keyword>
<feature type="domain" description="MADS-box" evidence="6">
    <location>
        <begin position="1"/>
        <end position="50"/>
    </location>
</feature>
<proteinExistence type="predicted"/>
<comment type="caution">
    <text evidence="7">The sequence shown here is derived from an EMBL/GenBank/DDBJ whole genome shotgun (WGS) entry which is preliminary data.</text>
</comment>